<reference evidence="2 3" key="1">
    <citation type="submission" date="2017-08" db="EMBL/GenBank/DDBJ databases">
        <title>Infants hospitalized years apart are colonized by the same room-sourced microbial strains.</title>
        <authorList>
            <person name="Brooks B."/>
            <person name="Olm M.R."/>
            <person name="Firek B.A."/>
            <person name="Baker R."/>
            <person name="Thomas B.C."/>
            <person name="Morowitz M.J."/>
            <person name="Banfield J.F."/>
        </authorList>
    </citation>
    <scope>NUCLEOTIDE SEQUENCE [LARGE SCALE GENOMIC DNA]</scope>
    <source>
        <strain evidence="2">S2_005_003_R2_43</strain>
    </source>
</reference>
<proteinExistence type="predicted"/>
<feature type="domain" description="GSCFA" evidence="1">
    <location>
        <begin position="41"/>
        <end position="310"/>
    </location>
</feature>
<sequence>MTSPYESRPARSFWKSGVSEQRPPAIPDLYRKRFALDPEMKIATAGSCFAQHIARRLRDVGYAVIDKEPAPRLIPPTIAKEYGYGLYSARYGNVYTVRQLLQLAREATGSFAPADAVWRKDGRFFDALRPSVEPAGLATEAEVRAHRASHLKHVAAMLSELDLLVFTFGLTETWEHKASGTVYPTAPGTIAGDFDPETFGFRNLTHAETLADFIAFRELVHGLNPKAKFLVTVSPVPLTATATEQHVLPATVYSKSVLRAVAGELYDRFEDVDYFPSYEIVAAHPSKGALYEANLRSVAESGVDAVMTAFLAAHGAQAVVEDPTERQAARRAARKARKIAKRGDAKRSDVVCEEQLLEAFAQ</sequence>
<dbReference type="InterPro" id="IPR014982">
    <property type="entry name" value="GSCFA"/>
</dbReference>
<evidence type="ECO:0000313" key="2">
    <source>
        <dbReference type="EMBL" id="PZQ17096.1"/>
    </source>
</evidence>
<gene>
    <name evidence="2" type="ORF">DI565_06860</name>
</gene>
<evidence type="ECO:0000313" key="3">
    <source>
        <dbReference type="Proteomes" id="UP000249577"/>
    </source>
</evidence>
<accession>A0A2W5KJ13</accession>
<dbReference type="AlphaFoldDB" id="A0A2W5KJ13"/>
<comment type="caution">
    <text evidence="2">The sequence shown here is derived from an EMBL/GenBank/DDBJ whole genome shotgun (WGS) entry which is preliminary data.</text>
</comment>
<protein>
    <submittedName>
        <fullName evidence="2">GSCFA family protein</fullName>
    </submittedName>
</protein>
<dbReference type="EMBL" id="QFPN01000003">
    <property type="protein sequence ID" value="PZQ17096.1"/>
    <property type="molecule type" value="Genomic_DNA"/>
</dbReference>
<dbReference type="Pfam" id="PF08885">
    <property type="entry name" value="GSCFA"/>
    <property type="match status" value="1"/>
</dbReference>
<dbReference type="Proteomes" id="UP000249577">
    <property type="component" value="Unassembled WGS sequence"/>
</dbReference>
<name>A0A2W5KJ13_ANCNO</name>
<organism evidence="2 3">
    <name type="scientific">Ancylobacter novellus</name>
    <name type="common">Thiobacillus novellus</name>
    <dbReference type="NCBI Taxonomy" id="921"/>
    <lineage>
        <taxon>Bacteria</taxon>
        <taxon>Pseudomonadati</taxon>
        <taxon>Pseudomonadota</taxon>
        <taxon>Alphaproteobacteria</taxon>
        <taxon>Hyphomicrobiales</taxon>
        <taxon>Xanthobacteraceae</taxon>
        <taxon>Ancylobacter</taxon>
    </lineage>
</organism>
<evidence type="ECO:0000259" key="1">
    <source>
        <dbReference type="Pfam" id="PF08885"/>
    </source>
</evidence>